<name>X1VJD9_9ZZZZ</name>
<feature type="compositionally biased region" description="Basic and acidic residues" evidence="1">
    <location>
        <begin position="167"/>
        <end position="182"/>
    </location>
</feature>
<organism evidence="2">
    <name type="scientific">marine sediment metagenome</name>
    <dbReference type="NCBI Taxonomy" id="412755"/>
    <lineage>
        <taxon>unclassified sequences</taxon>
        <taxon>metagenomes</taxon>
        <taxon>ecological metagenomes</taxon>
    </lineage>
</organism>
<proteinExistence type="predicted"/>
<dbReference type="EMBL" id="BARW01027417">
    <property type="protein sequence ID" value="GAJ15446.1"/>
    <property type="molecule type" value="Genomic_DNA"/>
</dbReference>
<gene>
    <name evidence="2" type="ORF">S12H4_44492</name>
</gene>
<sequence length="182" mass="20305">KLDKAKDKYLDFELIHQAAQPVVKKWKKPKGLICMECIEKDPKLKNLVDAILKAGNPTFSPEITCRSAAICQNYEPSSKPNVNCRHIAVIGDTVYCKRSHPGSVKLMVERAERVRLERQSTMRLIRRAFKNLPEPARSGAEAMLNEAISGSWQPPSQVVRAAPVNEVKPEGDSSEKVSVKAQ</sequence>
<reference evidence="2" key="1">
    <citation type="journal article" date="2014" name="Front. Microbiol.">
        <title>High frequency of phylogenetically diverse reductive dehalogenase-homologous genes in deep subseafloor sedimentary metagenomes.</title>
        <authorList>
            <person name="Kawai M."/>
            <person name="Futagami T."/>
            <person name="Toyoda A."/>
            <person name="Takaki Y."/>
            <person name="Nishi S."/>
            <person name="Hori S."/>
            <person name="Arai W."/>
            <person name="Tsubouchi T."/>
            <person name="Morono Y."/>
            <person name="Uchiyama I."/>
            <person name="Ito T."/>
            <person name="Fujiyama A."/>
            <person name="Inagaki F."/>
            <person name="Takami H."/>
        </authorList>
    </citation>
    <scope>NUCLEOTIDE SEQUENCE</scope>
    <source>
        <strain evidence="2">Expedition CK06-06</strain>
    </source>
</reference>
<comment type="caution">
    <text evidence="2">The sequence shown here is derived from an EMBL/GenBank/DDBJ whole genome shotgun (WGS) entry which is preliminary data.</text>
</comment>
<evidence type="ECO:0000256" key="1">
    <source>
        <dbReference type="SAM" id="MobiDB-lite"/>
    </source>
</evidence>
<accession>X1VJD9</accession>
<feature type="non-terminal residue" evidence="2">
    <location>
        <position position="1"/>
    </location>
</feature>
<feature type="region of interest" description="Disordered" evidence="1">
    <location>
        <begin position="155"/>
        <end position="182"/>
    </location>
</feature>
<protein>
    <submittedName>
        <fullName evidence="2">Uncharacterized protein</fullName>
    </submittedName>
</protein>
<evidence type="ECO:0000313" key="2">
    <source>
        <dbReference type="EMBL" id="GAJ15446.1"/>
    </source>
</evidence>
<dbReference type="AlphaFoldDB" id="X1VJD9"/>